<reference evidence="1 2" key="1">
    <citation type="submission" date="2020-03" db="EMBL/GenBank/DDBJ databases">
        <title>Soil Listeria distribution.</title>
        <authorList>
            <person name="Liao J."/>
            <person name="Wiedmann M."/>
        </authorList>
    </citation>
    <scope>NUCLEOTIDE SEQUENCE [LARGE SCALE GENOMIC DNA]</scope>
    <source>
        <strain evidence="1 2">FSL L7-0245</strain>
    </source>
</reference>
<protein>
    <submittedName>
        <fullName evidence="1">Uncharacterized protein</fullName>
    </submittedName>
</protein>
<dbReference type="EMBL" id="JAARYH010000006">
    <property type="protein sequence ID" value="MBC2167699.1"/>
    <property type="molecule type" value="Genomic_DNA"/>
</dbReference>
<gene>
    <name evidence="1" type="ORF">HCB26_14070</name>
</gene>
<dbReference type="Proteomes" id="UP000519573">
    <property type="component" value="Unassembled WGS sequence"/>
</dbReference>
<accession>A0A7X0Z1U9</accession>
<name>A0A7X0Z1U9_9LIST</name>
<dbReference type="RefSeq" id="WP_185577197.1">
    <property type="nucleotide sequence ID" value="NZ_JAARYH010000006.1"/>
</dbReference>
<evidence type="ECO:0000313" key="2">
    <source>
        <dbReference type="Proteomes" id="UP000519573"/>
    </source>
</evidence>
<sequence>MTFFDDKIAQIRGELKTEARQKEMQESLTQELVNKGIAEGELTVDQQMFTFHSIALAEDAIWMSVPADFDEMNPEMVTLKYPSSHRPQLILTDDSSKFNVTFLVTNNEMKPGEMSNFTYAMLSAVRSMQPNTVFLSDGIKALSNQEIGYLEMLTPALDGTIYNLLFFAVWNKKIVQTSINCMEEDMALWQKFAHGMMETFTLKEE</sequence>
<proteinExistence type="predicted"/>
<organism evidence="1 2">
    <name type="scientific">Listeria booriae</name>
    <dbReference type="NCBI Taxonomy" id="1552123"/>
    <lineage>
        <taxon>Bacteria</taxon>
        <taxon>Bacillati</taxon>
        <taxon>Bacillota</taxon>
        <taxon>Bacilli</taxon>
        <taxon>Bacillales</taxon>
        <taxon>Listeriaceae</taxon>
        <taxon>Listeria</taxon>
    </lineage>
</organism>
<comment type="caution">
    <text evidence="1">The sequence shown here is derived from an EMBL/GenBank/DDBJ whole genome shotgun (WGS) entry which is preliminary data.</text>
</comment>
<evidence type="ECO:0000313" key="1">
    <source>
        <dbReference type="EMBL" id="MBC2167699.1"/>
    </source>
</evidence>
<dbReference type="AlphaFoldDB" id="A0A7X0Z1U9"/>